<comment type="caution">
    <text evidence="2">The sequence shown here is derived from an EMBL/GenBank/DDBJ whole genome shotgun (WGS) entry which is preliminary data.</text>
</comment>
<name>A0A8J4XY25_CHIOP</name>
<protein>
    <submittedName>
        <fullName evidence="2">Uncharacterized protein</fullName>
    </submittedName>
</protein>
<feature type="compositionally biased region" description="Basic and acidic residues" evidence="1">
    <location>
        <begin position="68"/>
        <end position="80"/>
    </location>
</feature>
<dbReference type="AlphaFoldDB" id="A0A8J4XY25"/>
<evidence type="ECO:0000313" key="2">
    <source>
        <dbReference type="EMBL" id="KAG0716272.1"/>
    </source>
</evidence>
<sequence>MTQSEVYCRLSARVHAANRGQRVQTLARRYTAALQVFESRLTRNTNARNKEAAQRQQQQQEDSEDSLGESKDSFKKDAKVQRKWGVPGPKGGIWCWVATLCQRFLASKKNVFVAGAVWDELWLAHHRCGSCSQPARGHFPPSPTWRASSRASSPASATPRRRSSRPQRWTGSTQWHAANPQHPSVH</sequence>
<feature type="region of interest" description="Disordered" evidence="1">
    <location>
        <begin position="45"/>
        <end position="82"/>
    </location>
</feature>
<accession>A0A8J4XY25</accession>
<organism evidence="2 3">
    <name type="scientific">Chionoecetes opilio</name>
    <name type="common">Atlantic snow crab</name>
    <name type="synonym">Cancer opilio</name>
    <dbReference type="NCBI Taxonomy" id="41210"/>
    <lineage>
        <taxon>Eukaryota</taxon>
        <taxon>Metazoa</taxon>
        <taxon>Ecdysozoa</taxon>
        <taxon>Arthropoda</taxon>
        <taxon>Crustacea</taxon>
        <taxon>Multicrustacea</taxon>
        <taxon>Malacostraca</taxon>
        <taxon>Eumalacostraca</taxon>
        <taxon>Eucarida</taxon>
        <taxon>Decapoda</taxon>
        <taxon>Pleocyemata</taxon>
        <taxon>Brachyura</taxon>
        <taxon>Eubrachyura</taxon>
        <taxon>Majoidea</taxon>
        <taxon>Majidae</taxon>
        <taxon>Chionoecetes</taxon>
    </lineage>
</organism>
<keyword evidence="3" id="KW-1185">Reference proteome</keyword>
<feature type="compositionally biased region" description="Low complexity" evidence="1">
    <location>
        <begin position="144"/>
        <end position="158"/>
    </location>
</feature>
<dbReference type="Proteomes" id="UP000770661">
    <property type="component" value="Unassembled WGS sequence"/>
</dbReference>
<feature type="compositionally biased region" description="Polar residues" evidence="1">
    <location>
        <begin position="167"/>
        <end position="176"/>
    </location>
</feature>
<evidence type="ECO:0000256" key="1">
    <source>
        <dbReference type="SAM" id="MobiDB-lite"/>
    </source>
</evidence>
<reference evidence="2" key="1">
    <citation type="submission" date="2020-07" db="EMBL/GenBank/DDBJ databases">
        <title>The High-quality genome of the commercially important snow crab, Chionoecetes opilio.</title>
        <authorList>
            <person name="Jeong J.-H."/>
            <person name="Ryu S."/>
        </authorList>
    </citation>
    <scope>NUCLEOTIDE SEQUENCE</scope>
    <source>
        <strain evidence="2">MADBK_172401_WGS</strain>
        <tissue evidence="2">Digestive gland</tissue>
    </source>
</reference>
<evidence type="ECO:0000313" key="3">
    <source>
        <dbReference type="Proteomes" id="UP000770661"/>
    </source>
</evidence>
<gene>
    <name evidence="2" type="ORF">GWK47_010101</name>
</gene>
<proteinExistence type="predicted"/>
<dbReference type="EMBL" id="JACEEZ010018981">
    <property type="protein sequence ID" value="KAG0716272.1"/>
    <property type="molecule type" value="Genomic_DNA"/>
</dbReference>
<feature type="region of interest" description="Disordered" evidence="1">
    <location>
        <begin position="133"/>
        <end position="186"/>
    </location>
</feature>